<dbReference type="AlphaFoldDB" id="A0A1X7UI69"/>
<organism evidence="5">
    <name type="scientific">Amphimedon queenslandica</name>
    <name type="common">Sponge</name>
    <dbReference type="NCBI Taxonomy" id="400682"/>
    <lineage>
        <taxon>Eukaryota</taxon>
        <taxon>Metazoa</taxon>
        <taxon>Porifera</taxon>
        <taxon>Demospongiae</taxon>
        <taxon>Heteroscleromorpha</taxon>
        <taxon>Haplosclerida</taxon>
        <taxon>Niphatidae</taxon>
        <taxon>Amphimedon</taxon>
    </lineage>
</organism>
<dbReference type="STRING" id="400682.A0A1X7UI69"/>
<keyword evidence="2" id="KW-0808">Transferase</keyword>
<sequence>MCDSDKGKSLLKAYELKDKGNVKFKAKQYLESMRWYTKALFNAPCPSSSFEGTLEMFRESCDEILQVYLSQNKLEFGSGVDDLILAHCYSNRSAAFLELKNYEDALNDIAIAWYHGYPIETFKLYRRKALCLAHLGKKVEALGVIKGYKDKIPLNPKASYKAVLGLNVSEEGLKNYDKEFMEKYSVMLTELYCITTPSQSTSLQELIKRHMLQIKDNYFLVHTNVLPPNCQQMGPEMANVDETKLGCALYLTASLFNHSCDHNMLRKFIGNRIQVLAYTDSLTKEDELCLSYGPKIGHIKRTERLKELKKTSFFDCSCVPCVNPKREMLLKEYGWYGMVCPHCKVGLLPEPDDPQSDTTSECIDCRKQTDVKSLLEQGQELLQNCRESSTLRDLENNYEKLAKVLYKYNKSLCDICKLIASYYVDQGDYCKASFYYEKRIEALEVIHGPNSIELCSALPNYSRVLEAKDTKKSVKVAKRALRLVELFYGPDDEDAKLLRDFLKK</sequence>
<dbReference type="SUPFAM" id="SSF82199">
    <property type="entry name" value="SET domain"/>
    <property type="match status" value="1"/>
</dbReference>
<evidence type="ECO:0000256" key="2">
    <source>
        <dbReference type="ARBA" id="ARBA00022679"/>
    </source>
</evidence>
<dbReference type="PANTHER" id="PTHR46165:SF2">
    <property type="entry name" value="SET AND MYND DOMAIN-CONTAINING PROTEIN 4"/>
    <property type="match status" value="1"/>
</dbReference>
<keyword evidence="1" id="KW-0489">Methyltransferase</keyword>
<accession>A0A1X7UI69</accession>
<dbReference type="InterPro" id="IPR011990">
    <property type="entry name" value="TPR-like_helical_dom_sf"/>
</dbReference>
<dbReference type="PANTHER" id="PTHR46165">
    <property type="entry name" value="SET AND MYND DOMAIN-CONTAINING PROTEIN 4"/>
    <property type="match status" value="1"/>
</dbReference>
<dbReference type="PROSITE" id="PS50280">
    <property type="entry name" value="SET"/>
    <property type="match status" value="1"/>
</dbReference>
<dbReference type="GO" id="GO:0042826">
    <property type="term" value="F:histone deacetylase binding"/>
    <property type="evidence" value="ECO:0007669"/>
    <property type="project" value="TreeGrafter"/>
</dbReference>
<name>A0A1X7UI69_AMPQE</name>
<dbReference type="Gene3D" id="2.170.270.10">
    <property type="entry name" value="SET domain"/>
    <property type="match status" value="1"/>
</dbReference>
<evidence type="ECO:0000259" key="4">
    <source>
        <dbReference type="PROSITE" id="PS50280"/>
    </source>
</evidence>
<dbReference type="FunCoup" id="A0A1X7UI69">
    <property type="interactions" value="139"/>
</dbReference>
<dbReference type="InterPro" id="IPR052097">
    <property type="entry name" value="SET-MYND_domain_protein"/>
</dbReference>
<evidence type="ECO:0000256" key="3">
    <source>
        <dbReference type="ARBA" id="ARBA00022691"/>
    </source>
</evidence>
<dbReference type="InterPro" id="IPR001214">
    <property type="entry name" value="SET_dom"/>
</dbReference>
<protein>
    <recommendedName>
        <fullName evidence="4">SET domain-containing protein</fullName>
    </recommendedName>
</protein>
<feature type="domain" description="SET" evidence="4">
    <location>
        <begin position="164"/>
        <end position="293"/>
    </location>
</feature>
<evidence type="ECO:0000313" key="5">
    <source>
        <dbReference type="EnsemblMetazoa" id="Aqu2.1.27166_001"/>
    </source>
</evidence>
<evidence type="ECO:0000256" key="1">
    <source>
        <dbReference type="ARBA" id="ARBA00022603"/>
    </source>
</evidence>
<dbReference type="EnsemblMetazoa" id="Aqu2.1.27166_001">
    <property type="protein sequence ID" value="Aqu2.1.27166_001"/>
    <property type="gene ID" value="Aqu2.1.27166"/>
</dbReference>
<dbReference type="InterPro" id="IPR046341">
    <property type="entry name" value="SET_dom_sf"/>
</dbReference>
<dbReference type="GO" id="GO:0005634">
    <property type="term" value="C:nucleus"/>
    <property type="evidence" value="ECO:0007669"/>
    <property type="project" value="TreeGrafter"/>
</dbReference>
<dbReference type="Gene3D" id="1.25.40.10">
    <property type="entry name" value="Tetratricopeptide repeat domain"/>
    <property type="match status" value="2"/>
</dbReference>
<dbReference type="OrthoDB" id="5945798at2759"/>
<dbReference type="GO" id="GO:0008168">
    <property type="term" value="F:methyltransferase activity"/>
    <property type="evidence" value="ECO:0007669"/>
    <property type="project" value="UniProtKB-KW"/>
</dbReference>
<keyword evidence="3" id="KW-0949">S-adenosyl-L-methionine</keyword>
<proteinExistence type="predicted"/>
<dbReference type="InParanoid" id="A0A1X7UI69"/>
<dbReference type="SUPFAM" id="SSF48452">
    <property type="entry name" value="TPR-like"/>
    <property type="match status" value="1"/>
</dbReference>
<dbReference type="GO" id="GO:0005737">
    <property type="term" value="C:cytoplasm"/>
    <property type="evidence" value="ECO:0007669"/>
    <property type="project" value="TreeGrafter"/>
</dbReference>
<dbReference type="GO" id="GO:0032259">
    <property type="term" value="P:methylation"/>
    <property type="evidence" value="ECO:0007669"/>
    <property type="project" value="UniProtKB-KW"/>
</dbReference>
<reference evidence="5" key="1">
    <citation type="submission" date="2017-05" db="UniProtKB">
        <authorList>
            <consortium name="EnsemblMetazoa"/>
        </authorList>
    </citation>
    <scope>IDENTIFICATION</scope>
</reference>